<dbReference type="AlphaFoldDB" id="A0A6J4N4R4"/>
<reference evidence="1" key="1">
    <citation type="submission" date="2020-02" db="EMBL/GenBank/DDBJ databases">
        <authorList>
            <person name="Meier V. D."/>
        </authorList>
    </citation>
    <scope>NUCLEOTIDE SEQUENCE</scope>
    <source>
        <strain evidence="1">AVDCRST_MAG47</strain>
    </source>
</reference>
<proteinExistence type="predicted"/>
<protein>
    <recommendedName>
        <fullName evidence="2">Ferredoxin</fullName>
    </recommendedName>
</protein>
<name>A0A6J4N4R4_9ACTN</name>
<gene>
    <name evidence="1" type="ORF">AVDCRST_MAG47-1648</name>
</gene>
<evidence type="ECO:0000313" key="1">
    <source>
        <dbReference type="EMBL" id="CAA9374918.1"/>
    </source>
</evidence>
<sequence length="98" mass="10788">MVSFAPLDPETLEDRRRYLEGHLVEVACLDCLATVQVRKQSEFHTSIQWSAEAVSACAEFARARAEGDLRPQRACGRLQDSIRAAVRDGAIELGGTVD</sequence>
<evidence type="ECO:0008006" key="2">
    <source>
        <dbReference type="Google" id="ProtNLM"/>
    </source>
</evidence>
<dbReference type="EMBL" id="CADCUK010000113">
    <property type="protein sequence ID" value="CAA9374918.1"/>
    <property type="molecule type" value="Genomic_DNA"/>
</dbReference>
<accession>A0A6J4N4R4</accession>
<organism evidence="1">
    <name type="scientific">uncultured Nocardioidaceae bacterium</name>
    <dbReference type="NCBI Taxonomy" id="253824"/>
    <lineage>
        <taxon>Bacteria</taxon>
        <taxon>Bacillati</taxon>
        <taxon>Actinomycetota</taxon>
        <taxon>Actinomycetes</taxon>
        <taxon>Propionibacteriales</taxon>
        <taxon>Nocardioidaceae</taxon>
        <taxon>environmental samples</taxon>
    </lineage>
</organism>